<dbReference type="SUPFAM" id="SSF55481">
    <property type="entry name" value="N-terminal domain of eukaryotic peptide chain release factor subunit 1, ERF1"/>
    <property type="match status" value="1"/>
</dbReference>
<comment type="subcellular location">
    <subcellularLocation>
        <location evidence="1">Cytoplasm</location>
    </subcellularLocation>
</comment>
<feature type="region of interest" description="Disordered" evidence="5">
    <location>
        <begin position="167"/>
        <end position="186"/>
    </location>
</feature>
<evidence type="ECO:0000313" key="10">
    <source>
        <dbReference type="Proteomes" id="UP001430377"/>
    </source>
</evidence>
<dbReference type="InterPro" id="IPR042226">
    <property type="entry name" value="eFR1_2_sf"/>
</dbReference>
<dbReference type="InterPro" id="IPR005141">
    <property type="entry name" value="eRF1_2"/>
</dbReference>
<protein>
    <submittedName>
        <fullName evidence="9">Peptide chain release factor 1</fullName>
    </submittedName>
</protein>
<keyword evidence="10" id="KW-1185">Reference proteome</keyword>
<proteinExistence type="inferred from homology"/>
<evidence type="ECO:0000256" key="5">
    <source>
        <dbReference type="SAM" id="MobiDB-lite"/>
    </source>
</evidence>
<evidence type="ECO:0000256" key="1">
    <source>
        <dbReference type="ARBA" id="ARBA00004496"/>
    </source>
</evidence>
<evidence type="ECO:0000259" key="8">
    <source>
        <dbReference type="Pfam" id="PF03465"/>
    </source>
</evidence>
<dbReference type="InterPro" id="IPR004403">
    <property type="entry name" value="Peptide_chain-rel_eRF1/aRF1"/>
</dbReference>
<evidence type="ECO:0000313" key="9">
    <source>
        <dbReference type="EMBL" id="MBX0321874.1"/>
    </source>
</evidence>
<sequence>MTDTTHADDFRGRIEAVDTATADTDRLLTVAVPATAPLGETLERIEADHAEANYLDTDETTQTYVEDALEEIRRILHDYERTPENGLVVYAGVVDSDLRTYVFDDLAEPVTESVYERSNEFDTSPLDVRVAPSADAPTHGLLIVTRESAVLGRYDAETVELVDEVTSDVPSKQAAEGRSEDRFQGRSDERADEFFDAVGTAAERVFLEDAGTGSDDPDAGIDRLVLGGSEVMVERFEDGDHLPDRLADRVAGPFEVAYASEQGLRELVEAAEAADALDVGEARETLDTFFADLDGDDPTVYGHEDTAEAVDNGAAETVLLADSLDAADAQILARQAAETGADTVVVPTGYDRGERFAEGFDGVGAILRHPVA</sequence>
<name>A0AAW4PL76_9EURY</name>
<dbReference type="SUPFAM" id="SSF53137">
    <property type="entry name" value="Translational machinery components"/>
    <property type="match status" value="1"/>
</dbReference>
<evidence type="ECO:0000256" key="2">
    <source>
        <dbReference type="ARBA" id="ARBA00005326"/>
    </source>
</evidence>
<gene>
    <name evidence="9" type="ORF">EGH21_02395</name>
</gene>
<comment type="caution">
    <text evidence="9">The sequence shown here is derived from an EMBL/GenBank/DDBJ whole genome shotgun (WGS) entry which is preliminary data.</text>
</comment>
<evidence type="ECO:0000256" key="4">
    <source>
        <dbReference type="ARBA" id="ARBA00022917"/>
    </source>
</evidence>
<dbReference type="Gene3D" id="3.30.420.60">
    <property type="entry name" value="eRF1 domain 2"/>
    <property type="match status" value="1"/>
</dbReference>
<dbReference type="EMBL" id="RKLR01000001">
    <property type="protein sequence ID" value="MBX0321874.1"/>
    <property type="molecule type" value="Genomic_DNA"/>
</dbReference>
<keyword evidence="4" id="KW-0648">Protein biosynthesis</keyword>
<dbReference type="InterPro" id="IPR024049">
    <property type="entry name" value="eRF1_1_sf"/>
</dbReference>
<dbReference type="InterPro" id="IPR029064">
    <property type="entry name" value="Ribosomal_eL30-like_sf"/>
</dbReference>
<feature type="compositionally biased region" description="Basic and acidic residues" evidence="5">
    <location>
        <begin position="175"/>
        <end position="186"/>
    </location>
</feature>
<reference evidence="9 10" key="1">
    <citation type="submission" date="2021-06" db="EMBL/GenBank/DDBJ databases">
        <title>Halomicroarcula sp. a new haloarchaeum isolated from saline soil.</title>
        <authorList>
            <person name="Duran-Viseras A."/>
            <person name="Sanchez-Porro C."/>
            <person name="Ventosa A."/>
        </authorList>
    </citation>
    <scope>NUCLEOTIDE SEQUENCE [LARGE SCALE GENOMIC DNA]</scope>
    <source>
        <strain evidence="9 10">F13</strain>
    </source>
</reference>
<dbReference type="InterPro" id="IPR005140">
    <property type="entry name" value="eRF1_Pelota-like_N"/>
</dbReference>
<keyword evidence="3" id="KW-0963">Cytoplasm</keyword>
<dbReference type="PANTHER" id="PTHR10113">
    <property type="entry name" value="PEPTIDE CHAIN RELEASE FACTOR SUBUNIT 1"/>
    <property type="match status" value="1"/>
</dbReference>
<accession>A0AAW4PL76</accession>
<feature type="domain" description="eRF1" evidence="8">
    <location>
        <begin position="282"/>
        <end position="371"/>
    </location>
</feature>
<dbReference type="Pfam" id="PF03463">
    <property type="entry name" value="eRF1_1"/>
    <property type="match status" value="1"/>
</dbReference>
<dbReference type="GO" id="GO:0003747">
    <property type="term" value="F:translation release factor activity"/>
    <property type="evidence" value="ECO:0007669"/>
    <property type="project" value="InterPro"/>
</dbReference>
<feature type="domain" description="eRF1/Pelota-like N-terminal" evidence="6">
    <location>
        <begin position="14"/>
        <end position="127"/>
    </location>
</feature>
<evidence type="ECO:0000259" key="7">
    <source>
        <dbReference type="Pfam" id="PF03464"/>
    </source>
</evidence>
<dbReference type="Proteomes" id="UP001430377">
    <property type="component" value="Unassembled WGS sequence"/>
</dbReference>
<dbReference type="AlphaFoldDB" id="A0AAW4PL76"/>
<dbReference type="Pfam" id="PF03465">
    <property type="entry name" value="eRF1_3"/>
    <property type="match status" value="1"/>
</dbReference>
<dbReference type="InterPro" id="IPR005142">
    <property type="entry name" value="eRF1_3"/>
</dbReference>
<dbReference type="RefSeq" id="WP_220616873.1">
    <property type="nucleotide sequence ID" value="NZ_RKLR01000001.1"/>
</dbReference>
<dbReference type="Gene3D" id="3.30.960.10">
    <property type="entry name" value="eRF1 domain 1"/>
    <property type="match status" value="1"/>
</dbReference>
<feature type="domain" description="eRF1" evidence="7">
    <location>
        <begin position="140"/>
        <end position="273"/>
    </location>
</feature>
<dbReference type="Pfam" id="PF03464">
    <property type="entry name" value="eRF1_2"/>
    <property type="match status" value="1"/>
</dbReference>
<organism evidence="9 10">
    <name type="scientific">Haloarcula rubra</name>
    <dbReference type="NCBI Taxonomy" id="2487747"/>
    <lineage>
        <taxon>Archaea</taxon>
        <taxon>Methanobacteriati</taxon>
        <taxon>Methanobacteriota</taxon>
        <taxon>Stenosarchaea group</taxon>
        <taxon>Halobacteria</taxon>
        <taxon>Halobacteriales</taxon>
        <taxon>Haloarculaceae</taxon>
        <taxon>Haloarcula</taxon>
    </lineage>
</organism>
<dbReference type="SUPFAM" id="SSF55315">
    <property type="entry name" value="L30e-like"/>
    <property type="match status" value="1"/>
</dbReference>
<comment type="similarity">
    <text evidence="2">Belongs to the eukaryotic release factor 1 family.</text>
</comment>
<evidence type="ECO:0000259" key="6">
    <source>
        <dbReference type="Pfam" id="PF03463"/>
    </source>
</evidence>
<evidence type="ECO:0000256" key="3">
    <source>
        <dbReference type="ARBA" id="ARBA00022490"/>
    </source>
</evidence>
<dbReference type="Gene3D" id="3.30.1330.30">
    <property type="match status" value="1"/>
</dbReference>